<name>A0A6A5QP08_AMPQU</name>
<evidence type="ECO:0000313" key="2">
    <source>
        <dbReference type="EMBL" id="KAF1916254.1"/>
    </source>
</evidence>
<organism evidence="2 3">
    <name type="scientific">Ampelomyces quisqualis</name>
    <name type="common">Powdery mildew agent</name>
    <dbReference type="NCBI Taxonomy" id="50730"/>
    <lineage>
        <taxon>Eukaryota</taxon>
        <taxon>Fungi</taxon>
        <taxon>Dikarya</taxon>
        <taxon>Ascomycota</taxon>
        <taxon>Pezizomycotina</taxon>
        <taxon>Dothideomycetes</taxon>
        <taxon>Pleosporomycetidae</taxon>
        <taxon>Pleosporales</taxon>
        <taxon>Pleosporineae</taxon>
        <taxon>Phaeosphaeriaceae</taxon>
        <taxon>Ampelomyces</taxon>
    </lineage>
</organism>
<dbReference type="OrthoDB" id="5399817at2759"/>
<dbReference type="EMBL" id="ML979135">
    <property type="protein sequence ID" value="KAF1916254.1"/>
    <property type="molecule type" value="Genomic_DNA"/>
</dbReference>
<keyword evidence="3" id="KW-1185">Reference proteome</keyword>
<reference evidence="2" key="1">
    <citation type="journal article" date="2020" name="Stud. Mycol.">
        <title>101 Dothideomycetes genomes: a test case for predicting lifestyles and emergence of pathogens.</title>
        <authorList>
            <person name="Haridas S."/>
            <person name="Albert R."/>
            <person name="Binder M."/>
            <person name="Bloem J."/>
            <person name="Labutti K."/>
            <person name="Salamov A."/>
            <person name="Andreopoulos B."/>
            <person name="Baker S."/>
            <person name="Barry K."/>
            <person name="Bills G."/>
            <person name="Bluhm B."/>
            <person name="Cannon C."/>
            <person name="Castanera R."/>
            <person name="Culley D."/>
            <person name="Daum C."/>
            <person name="Ezra D."/>
            <person name="Gonzalez J."/>
            <person name="Henrissat B."/>
            <person name="Kuo A."/>
            <person name="Liang C."/>
            <person name="Lipzen A."/>
            <person name="Lutzoni F."/>
            <person name="Magnuson J."/>
            <person name="Mondo S."/>
            <person name="Nolan M."/>
            <person name="Ohm R."/>
            <person name="Pangilinan J."/>
            <person name="Park H.-J."/>
            <person name="Ramirez L."/>
            <person name="Alfaro M."/>
            <person name="Sun H."/>
            <person name="Tritt A."/>
            <person name="Yoshinaga Y."/>
            <person name="Zwiers L.-H."/>
            <person name="Turgeon B."/>
            <person name="Goodwin S."/>
            <person name="Spatafora J."/>
            <person name="Crous P."/>
            <person name="Grigoriev I."/>
        </authorList>
    </citation>
    <scope>NUCLEOTIDE SEQUENCE</scope>
    <source>
        <strain evidence="2">HMLAC05119</strain>
    </source>
</reference>
<feature type="transmembrane region" description="Helical" evidence="1">
    <location>
        <begin position="84"/>
        <end position="102"/>
    </location>
</feature>
<protein>
    <submittedName>
        <fullName evidence="2">Uncharacterized protein</fullName>
    </submittedName>
</protein>
<evidence type="ECO:0000256" key="1">
    <source>
        <dbReference type="SAM" id="Phobius"/>
    </source>
</evidence>
<keyword evidence="1" id="KW-1133">Transmembrane helix</keyword>
<evidence type="ECO:0000313" key="3">
    <source>
        <dbReference type="Proteomes" id="UP000800096"/>
    </source>
</evidence>
<sequence>MASTTTNKHPLLLAAAVAHGVLALGHTTKGLDQFKHPSMNTLPTALRGAVKAGWYEGSVFFAIMGILNYRWAQTGIYDVYDKSIATLLISLLVGAGASYYNSGDRPTATTLAVVAIVQGLGVRNGWI</sequence>
<feature type="transmembrane region" description="Helical" evidence="1">
    <location>
        <begin position="54"/>
        <end position="72"/>
    </location>
</feature>
<gene>
    <name evidence="2" type="ORF">BDU57DRAFT_474391</name>
</gene>
<keyword evidence="1" id="KW-0812">Transmembrane</keyword>
<keyword evidence="1" id="KW-0472">Membrane</keyword>
<dbReference type="Proteomes" id="UP000800096">
    <property type="component" value="Unassembled WGS sequence"/>
</dbReference>
<proteinExistence type="predicted"/>
<dbReference type="AlphaFoldDB" id="A0A6A5QP08"/>
<accession>A0A6A5QP08</accession>